<feature type="region of interest" description="Disordered" evidence="12">
    <location>
        <begin position="1376"/>
        <end position="1407"/>
    </location>
</feature>
<dbReference type="STRING" id="121290.APY04_0236"/>
<feature type="domain" description="RNA polymerase N-terminal" evidence="13">
    <location>
        <begin position="236"/>
        <end position="515"/>
    </location>
</feature>
<accession>A0A125NW64</accession>
<evidence type="ECO:0000259" key="13">
    <source>
        <dbReference type="SMART" id="SM00663"/>
    </source>
</evidence>
<dbReference type="Pfam" id="PF04983">
    <property type="entry name" value="RNA_pol_Rpb1_3"/>
    <property type="match status" value="1"/>
</dbReference>
<feature type="binding site" evidence="10">
    <location>
        <position position="88"/>
    </location>
    <ligand>
        <name>Zn(2+)</name>
        <dbReference type="ChEBI" id="CHEBI:29105"/>
        <label>1</label>
    </ligand>
</feature>
<evidence type="ECO:0000256" key="6">
    <source>
        <dbReference type="ARBA" id="ARBA00022833"/>
    </source>
</evidence>
<dbReference type="InterPro" id="IPR007080">
    <property type="entry name" value="RNA_pol_Rpb1_1"/>
</dbReference>
<dbReference type="InterPro" id="IPR000722">
    <property type="entry name" value="RNA_pol_asu"/>
</dbReference>
<dbReference type="InterPro" id="IPR006592">
    <property type="entry name" value="RNA_pol_N"/>
</dbReference>
<organism evidence="14 15">
    <name type="scientific">Hyphomicrobium sulfonivorans</name>
    <dbReference type="NCBI Taxonomy" id="121290"/>
    <lineage>
        <taxon>Bacteria</taxon>
        <taxon>Pseudomonadati</taxon>
        <taxon>Pseudomonadota</taxon>
        <taxon>Alphaproteobacteria</taxon>
        <taxon>Hyphomicrobiales</taxon>
        <taxon>Hyphomicrobiaceae</taxon>
        <taxon>Hyphomicrobium</taxon>
    </lineage>
</organism>
<dbReference type="InterPro" id="IPR045867">
    <property type="entry name" value="DNA-dir_RpoC_beta_prime"/>
</dbReference>
<keyword evidence="2 10" id="KW-0240">DNA-directed RNA polymerase</keyword>
<feature type="binding site" evidence="10">
    <location>
        <position position="894"/>
    </location>
    <ligand>
        <name>Zn(2+)</name>
        <dbReference type="ChEBI" id="CHEBI:29105"/>
        <label>2</label>
    </ligand>
</feature>
<dbReference type="InterPro" id="IPR007066">
    <property type="entry name" value="RNA_pol_Rpb1_3"/>
</dbReference>
<keyword evidence="4 10" id="KW-0548">Nucleotidyltransferase</keyword>
<evidence type="ECO:0000256" key="7">
    <source>
        <dbReference type="ARBA" id="ARBA00022842"/>
    </source>
</evidence>
<protein>
    <recommendedName>
        <fullName evidence="10">DNA-directed RNA polymerase subunit beta'</fullName>
        <shortName evidence="10">RNAP subunit beta'</shortName>
        <ecNumber evidence="10">2.7.7.6</ecNumber>
    </recommendedName>
    <alternativeName>
        <fullName evidence="10">RNA polymerase subunit beta'</fullName>
    </alternativeName>
    <alternativeName>
        <fullName evidence="10">Transcriptase subunit beta'</fullName>
    </alternativeName>
</protein>
<dbReference type="InterPro" id="IPR042102">
    <property type="entry name" value="RNA_pol_Rpb1_3_sf"/>
</dbReference>
<evidence type="ECO:0000313" key="14">
    <source>
        <dbReference type="EMBL" id="KWT71953.1"/>
    </source>
</evidence>
<dbReference type="Pfam" id="PF00623">
    <property type="entry name" value="RNA_pol_Rpb1_2"/>
    <property type="match status" value="1"/>
</dbReference>
<feature type="binding site" evidence="10">
    <location>
        <position position="463"/>
    </location>
    <ligand>
        <name>Mg(2+)</name>
        <dbReference type="ChEBI" id="CHEBI:18420"/>
    </ligand>
</feature>
<keyword evidence="3 10" id="KW-0808">Transferase</keyword>
<feature type="binding site" evidence="10">
    <location>
        <position position="809"/>
    </location>
    <ligand>
        <name>Zn(2+)</name>
        <dbReference type="ChEBI" id="CHEBI:29105"/>
        <label>2</label>
    </ligand>
</feature>
<keyword evidence="15" id="KW-1185">Reference proteome</keyword>
<dbReference type="InterPro" id="IPR038120">
    <property type="entry name" value="Rpb1_funnel_sf"/>
</dbReference>
<dbReference type="OrthoDB" id="9815296at2"/>
<gene>
    <name evidence="10" type="primary">rpoC</name>
    <name evidence="14" type="ORF">APY04_0236</name>
</gene>
<comment type="cofactor">
    <cofactor evidence="10">
        <name>Zn(2+)</name>
        <dbReference type="ChEBI" id="CHEBI:29105"/>
    </cofactor>
    <text evidence="10">Binds 2 Zn(2+) ions per subunit.</text>
</comment>
<feature type="binding site" evidence="10">
    <location>
        <position position="884"/>
    </location>
    <ligand>
        <name>Zn(2+)</name>
        <dbReference type="ChEBI" id="CHEBI:29105"/>
        <label>2</label>
    </ligand>
</feature>
<evidence type="ECO:0000256" key="5">
    <source>
        <dbReference type="ARBA" id="ARBA00022723"/>
    </source>
</evidence>
<dbReference type="Gene3D" id="4.10.860.120">
    <property type="entry name" value="RNA polymerase II, clamp domain"/>
    <property type="match status" value="1"/>
</dbReference>
<dbReference type="RefSeq" id="WP_068459035.1">
    <property type="nucleotide sequence ID" value="NZ_LMTR01000015.1"/>
</dbReference>
<dbReference type="InterPro" id="IPR012754">
    <property type="entry name" value="DNA-dir_RpoC_beta_prime_bact"/>
</dbReference>
<comment type="function">
    <text evidence="10 11">DNA-dependent RNA polymerase catalyzes the transcription of DNA into RNA using the four ribonucleoside triphosphates as substrates.</text>
</comment>
<keyword evidence="5 10" id="KW-0479">Metal-binding</keyword>
<dbReference type="CDD" id="cd02655">
    <property type="entry name" value="RNAP_beta'_C"/>
    <property type="match status" value="1"/>
</dbReference>
<evidence type="ECO:0000256" key="11">
    <source>
        <dbReference type="RuleBase" id="RU004279"/>
    </source>
</evidence>
<dbReference type="PANTHER" id="PTHR19376">
    <property type="entry name" value="DNA-DIRECTED RNA POLYMERASE"/>
    <property type="match status" value="1"/>
</dbReference>
<dbReference type="Pfam" id="PF04997">
    <property type="entry name" value="RNA_pol_Rpb1_1"/>
    <property type="match status" value="1"/>
</dbReference>
<keyword evidence="8 10" id="KW-0804">Transcription</keyword>
<evidence type="ECO:0000313" key="15">
    <source>
        <dbReference type="Proteomes" id="UP000059074"/>
    </source>
</evidence>
<dbReference type="GO" id="GO:0003677">
    <property type="term" value="F:DNA binding"/>
    <property type="evidence" value="ECO:0007669"/>
    <property type="project" value="UniProtKB-UniRule"/>
</dbReference>
<dbReference type="EMBL" id="LMTR01000015">
    <property type="protein sequence ID" value="KWT71953.1"/>
    <property type="molecule type" value="Genomic_DNA"/>
</dbReference>
<dbReference type="InterPro" id="IPR044893">
    <property type="entry name" value="RNA_pol_Rpb1_clamp_domain"/>
</dbReference>
<dbReference type="Gene3D" id="1.10.132.30">
    <property type="match status" value="1"/>
</dbReference>
<dbReference type="GO" id="GO:0003899">
    <property type="term" value="F:DNA-directed RNA polymerase activity"/>
    <property type="evidence" value="ECO:0007669"/>
    <property type="project" value="UniProtKB-UniRule"/>
</dbReference>
<dbReference type="Gene3D" id="1.10.40.90">
    <property type="match status" value="1"/>
</dbReference>
<dbReference type="PANTHER" id="PTHR19376:SF54">
    <property type="entry name" value="DNA-DIRECTED RNA POLYMERASE SUBUNIT BETA"/>
    <property type="match status" value="1"/>
</dbReference>
<name>A0A125NW64_HYPSL</name>
<dbReference type="HAMAP" id="MF_01322">
    <property type="entry name" value="RNApol_bact_RpoC"/>
    <property type="match status" value="1"/>
</dbReference>
<reference evidence="14 15" key="1">
    <citation type="submission" date="2015-10" db="EMBL/GenBank/DDBJ databases">
        <title>Transcriptomic analysis of a linuron degrading triple-species bacterial consortium.</title>
        <authorList>
            <person name="Albers P."/>
        </authorList>
    </citation>
    <scope>NUCLEOTIDE SEQUENCE [LARGE SCALE GENOMIC DNA]</scope>
    <source>
        <strain evidence="14 15">WDL6</strain>
    </source>
</reference>
<comment type="cofactor">
    <cofactor evidence="10">
        <name>Mg(2+)</name>
        <dbReference type="ChEBI" id="CHEBI:18420"/>
    </cofactor>
    <text evidence="10">Binds 1 Mg(2+) ion per subunit.</text>
</comment>
<dbReference type="GO" id="GO:0000428">
    <property type="term" value="C:DNA-directed RNA polymerase complex"/>
    <property type="evidence" value="ECO:0007669"/>
    <property type="project" value="UniProtKB-KW"/>
</dbReference>
<comment type="caution">
    <text evidence="14">The sequence shown here is derived from an EMBL/GenBank/DDBJ whole genome shotgun (WGS) entry which is preliminary data.</text>
</comment>
<feature type="binding site" evidence="10">
    <location>
        <position position="85"/>
    </location>
    <ligand>
        <name>Zn(2+)</name>
        <dbReference type="ChEBI" id="CHEBI:29105"/>
        <label>1</label>
    </ligand>
</feature>
<dbReference type="Gene3D" id="1.10.150.390">
    <property type="match status" value="1"/>
</dbReference>
<dbReference type="SUPFAM" id="SSF64484">
    <property type="entry name" value="beta and beta-prime subunits of DNA dependent RNA-polymerase"/>
    <property type="match status" value="1"/>
</dbReference>
<dbReference type="Gene3D" id="1.10.1790.20">
    <property type="match status" value="1"/>
</dbReference>
<evidence type="ECO:0000256" key="8">
    <source>
        <dbReference type="ARBA" id="ARBA00023163"/>
    </source>
</evidence>
<dbReference type="Proteomes" id="UP000059074">
    <property type="component" value="Unassembled WGS sequence"/>
</dbReference>
<dbReference type="NCBIfam" id="TIGR02386">
    <property type="entry name" value="rpoC_TIGR"/>
    <property type="match status" value="1"/>
</dbReference>
<evidence type="ECO:0000256" key="12">
    <source>
        <dbReference type="SAM" id="MobiDB-lite"/>
    </source>
</evidence>
<comment type="catalytic activity">
    <reaction evidence="9 10 11">
        <text>RNA(n) + a ribonucleoside 5'-triphosphate = RNA(n+1) + diphosphate</text>
        <dbReference type="Rhea" id="RHEA:21248"/>
        <dbReference type="Rhea" id="RHEA-COMP:14527"/>
        <dbReference type="Rhea" id="RHEA-COMP:17342"/>
        <dbReference type="ChEBI" id="CHEBI:33019"/>
        <dbReference type="ChEBI" id="CHEBI:61557"/>
        <dbReference type="ChEBI" id="CHEBI:140395"/>
        <dbReference type="EC" id="2.7.7.6"/>
    </reaction>
</comment>
<comment type="subunit">
    <text evidence="10">The RNAP catalytic core consists of 2 alpha, 1 beta, 1 beta' and 1 omega subunit. When a sigma factor is associated with the core the holoenzyme is formed, which can initiate transcription.</text>
</comment>
<feature type="binding site" evidence="10">
    <location>
        <position position="72"/>
    </location>
    <ligand>
        <name>Zn(2+)</name>
        <dbReference type="ChEBI" id="CHEBI:29105"/>
        <label>1</label>
    </ligand>
</feature>
<dbReference type="Gene3D" id="1.10.274.100">
    <property type="entry name" value="RNA polymerase Rpb1, domain 3"/>
    <property type="match status" value="2"/>
</dbReference>
<dbReference type="InterPro" id="IPR007083">
    <property type="entry name" value="RNA_pol_Rpb1_4"/>
</dbReference>
<comment type="similarity">
    <text evidence="1 10 11">Belongs to the RNA polymerase beta' chain family.</text>
</comment>
<dbReference type="CDD" id="cd01609">
    <property type="entry name" value="RNAP_beta'_N"/>
    <property type="match status" value="1"/>
</dbReference>
<dbReference type="PATRIC" id="fig|121290.4.peg.2885"/>
<evidence type="ECO:0000256" key="9">
    <source>
        <dbReference type="ARBA" id="ARBA00048552"/>
    </source>
</evidence>
<evidence type="ECO:0000256" key="10">
    <source>
        <dbReference type="HAMAP-Rule" id="MF_01322"/>
    </source>
</evidence>
<dbReference type="Gene3D" id="2.40.40.20">
    <property type="match status" value="1"/>
</dbReference>
<sequence>MNEITNLFKTQAPLPTFDQIKISIASPDDIMSWSFGEIKKPETINYRTFKPERDGLFCARIFGPIKDYECLCGKYKRMKYKGLICEKCGVEVTLAKVRRERMGHIELAAPVAHIWFLKSLPSRIGLLLDMPLKDLERVLYFENYIVIEPGITAFREKQLLSEEEYERALDEHGPDSFTAGIGAEAIREMLSAMDLPQIATDLRQEIAEATTELKPKKLGKRLKVIEAFMESGNRPEWMILTVVPVIPPELRPLVPLDGGRFATSDLNDLYRRVINRNNRLKRLMELRAPDIIIRNEKRMLQEAVDALFDNGRRGRVITGANKRPLKSLADMLKGKQGRFRQNLLGKRVDYSGRSVIVVGPELKLHQCGLPKKMALELFKPFIYAKLQAQGQAATVKQAKKLVEKEKGEVWDILDEVIREHPVLLNRAPTLHRLGIQAFEPTLIEGKAIQLHPLVCAAFNADFDGDQMAVHVPLSLEAQLEARVLMMSTNNILHPANGQPIIVPSQDIVLGLYYLSMIRDNETGEGTLLGSVDEARHALEAGAVSLHAKVKGRFNTVDAEGNPIIEVLDTTPGRMLLGELLPKAKGIRPNLVNQLLTKKAISAMIDAVYRNCGQKDTVIFCDQIMALGFKHAFKAGISFGKDDMQIPASKQKIVAQTTEMVREFEQQYNDGLITQLEKYNKVVDAWSKCTDQIAKEMMERISAVETDDQGREKPINSVYMMSHSGARGSPAQMKQLAGMRGLMTKPSGEIIETPILSNFKEGLSVLEYFNSTHGARKGLADTALKTANSGYLTRRLVDVAQDAIISEEDCGTEQGINVQAVVDAGQVIVSLGARVLGRTAAEDIVDPSDENNILVQNGELIEERHADAIEKAEVQEVRIRSVLTCETVTGVCGKCYGRDLARGTPVNIGEAVGVIAAQSIGEPGTQLTMRTFHIGGTANVVDSSFIESNFNGTARMRNPATVVDSQGREISMTRTMSIVIVDQSGKELAVHKVPYGARVHVKEGDTVTRGTKLAQWDPYTRPILTEVDGKVDFEDLLEGASVREQTDEMKGTTNRVIVDWRASPRSADLKPAIVVKDAKGKPIKVQRGGDARYLLAVDAILSVEPGASVQAGDVLARIPTASARSGDITGGLPRVAELFEARRPKDHAIIAEISGTVEFGKDYKNKQRIAIKPDDETEESVEYLIPRGKSLAVQHGDRVERGDFVYDGHPAPHDILAIKGVEELANYLINEIQDVYRLQGVTINDKHIEVIVRQMLQKVEITDSGETDLIKGEQIDRIEFDEINAKAAEQGKKQAAANPVLLGITKASLQTRSFISAASFQETTRVLTDASVNGKVDTLEGLKENVIVGRLIPAGTGGALRRLRKIAQKRDELIAREQAKLDGDRSLSGPGGIASRRRRRTAEEEAVE</sequence>
<dbReference type="Pfam" id="PF04998">
    <property type="entry name" value="RNA_pol_Rpb1_5"/>
    <property type="match status" value="1"/>
</dbReference>
<dbReference type="GO" id="GO:0000287">
    <property type="term" value="F:magnesium ion binding"/>
    <property type="evidence" value="ECO:0007669"/>
    <property type="project" value="UniProtKB-UniRule"/>
</dbReference>
<dbReference type="EC" id="2.7.7.6" evidence="10"/>
<dbReference type="GO" id="GO:0006351">
    <property type="term" value="P:DNA-templated transcription"/>
    <property type="evidence" value="ECO:0007669"/>
    <property type="project" value="UniProtKB-UniRule"/>
</dbReference>
<dbReference type="Pfam" id="PF05000">
    <property type="entry name" value="RNA_pol_Rpb1_4"/>
    <property type="match status" value="1"/>
</dbReference>
<keyword evidence="6 10" id="KW-0862">Zinc</keyword>
<dbReference type="Gene3D" id="2.40.50.100">
    <property type="match status" value="3"/>
</dbReference>
<dbReference type="InterPro" id="IPR007081">
    <property type="entry name" value="RNA_pol_Rpb1_5"/>
</dbReference>
<evidence type="ECO:0000256" key="4">
    <source>
        <dbReference type="ARBA" id="ARBA00022695"/>
    </source>
</evidence>
<evidence type="ECO:0000256" key="2">
    <source>
        <dbReference type="ARBA" id="ARBA00022478"/>
    </source>
</evidence>
<dbReference type="FunFam" id="4.10.860.120:FF:000001">
    <property type="entry name" value="DNA-directed RNA polymerase subunit beta"/>
    <property type="match status" value="1"/>
</dbReference>
<evidence type="ECO:0000256" key="1">
    <source>
        <dbReference type="ARBA" id="ARBA00006460"/>
    </source>
</evidence>
<proteinExistence type="inferred from homology"/>
<feature type="binding site" evidence="10">
    <location>
        <position position="70"/>
    </location>
    <ligand>
        <name>Zn(2+)</name>
        <dbReference type="ChEBI" id="CHEBI:29105"/>
        <label>1</label>
    </ligand>
</feature>
<keyword evidence="7 10" id="KW-0460">Magnesium</keyword>
<feature type="binding site" evidence="10">
    <location>
        <position position="465"/>
    </location>
    <ligand>
        <name>Mg(2+)</name>
        <dbReference type="ChEBI" id="CHEBI:18420"/>
    </ligand>
</feature>
<feature type="binding site" evidence="10">
    <location>
        <position position="891"/>
    </location>
    <ligand>
        <name>Zn(2+)</name>
        <dbReference type="ChEBI" id="CHEBI:29105"/>
        <label>2</label>
    </ligand>
</feature>
<evidence type="ECO:0000256" key="3">
    <source>
        <dbReference type="ARBA" id="ARBA00022679"/>
    </source>
</evidence>
<feature type="binding site" evidence="10">
    <location>
        <position position="461"/>
    </location>
    <ligand>
        <name>Mg(2+)</name>
        <dbReference type="ChEBI" id="CHEBI:18420"/>
    </ligand>
</feature>
<dbReference type="GO" id="GO:0008270">
    <property type="term" value="F:zinc ion binding"/>
    <property type="evidence" value="ECO:0007669"/>
    <property type="project" value="UniProtKB-UniRule"/>
</dbReference>
<dbReference type="SMART" id="SM00663">
    <property type="entry name" value="RPOLA_N"/>
    <property type="match status" value="1"/>
</dbReference>